<feature type="compositionally biased region" description="Low complexity" evidence="1">
    <location>
        <begin position="1"/>
        <end position="35"/>
    </location>
</feature>
<name>A0A6J4S7S6_9ACTN</name>
<proteinExistence type="predicted"/>
<feature type="compositionally biased region" description="Low complexity" evidence="1">
    <location>
        <begin position="142"/>
        <end position="153"/>
    </location>
</feature>
<organism evidence="2">
    <name type="scientific">uncultured Solirubrobacterales bacterium</name>
    <dbReference type="NCBI Taxonomy" id="768556"/>
    <lineage>
        <taxon>Bacteria</taxon>
        <taxon>Bacillati</taxon>
        <taxon>Actinomycetota</taxon>
        <taxon>Thermoleophilia</taxon>
        <taxon>Solirubrobacterales</taxon>
        <taxon>environmental samples</taxon>
    </lineage>
</organism>
<dbReference type="EMBL" id="CADCVU010000053">
    <property type="protein sequence ID" value="CAA9488441.1"/>
    <property type="molecule type" value="Genomic_DNA"/>
</dbReference>
<feature type="non-terminal residue" evidence="2">
    <location>
        <position position="1"/>
    </location>
</feature>
<evidence type="ECO:0000256" key="1">
    <source>
        <dbReference type="SAM" id="MobiDB-lite"/>
    </source>
</evidence>
<protein>
    <submittedName>
        <fullName evidence="2">Uncharacterized protein</fullName>
    </submittedName>
</protein>
<reference evidence="2" key="1">
    <citation type="submission" date="2020-02" db="EMBL/GenBank/DDBJ databases">
        <authorList>
            <person name="Meier V. D."/>
        </authorList>
    </citation>
    <scope>NUCLEOTIDE SEQUENCE</scope>
    <source>
        <strain evidence="2">AVDCRST_MAG45</strain>
    </source>
</reference>
<sequence>CTTSSCAASSVEPSAASAPTPSTTSFVTSTTMPSSGSTATTPWAANCVAARRCAGSSSARFASSPTCISRRLPSSRAVRPGTPWRRLGSLSARAFPEERPTATRECSSCACAGARSSKTGSTRTLNCFPRRSRTSPSAVTMRRSLLRSGPCPRRSSRGS</sequence>
<accession>A0A6J4S7S6</accession>
<feature type="region of interest" description="Disordered" evidence="1">
    <location>
        <begin position="115"/>
        <end position="159"/>
    </location>
</feature>
<evidence type="ECO:0000313" key="2">
    <source>
        <dbReference type="EMBL" id="CAA9488441.1"/>
    </source>
</evidence>
<gene>
    <name evidence="2" type="ORF">AVDCRST_MAG45-594</name>
</gene>
<feature type="region of interest" description="Disordered" evidence="1">
    <location>
        <begin position="1"/>
        <end position="41"/>
    </location>
</feature>
<feature type="non-terminal residue" evidence="2">
    <location>
        <position position="159"/>
    </location>
</feature>
<dbReference type="AlphaFoldDB" id="A0A6J4S7S6"/>